<evidence type="ECO:0000313" key="2">
    <source>
        <dbReference type="EMBL" id="PNX96630.1"/>
    </source>
</evidence>
<dbReference type="Proteomes" id="UP000236291">
    <property type="component" value="Unassembled WGS sequence"/>
</dbReference>
<dbReference type="InterPro" id="IPR053197">
    <property type="entry name" value="F-box_SCFL_complex_component"/>
</dbReference>
<dbReference type="AlphaFoldDB" id="A0A2K3N0Q7"/>
<sequence length="216" mass="24345">MKRGRNEHIIEKNNEDRLSALSDDVLHHILSFNNAKQAVQSCILSTRWKILWKTLPTLTLKLSSHSLTSYWSSKTLERFTKFVIAILSQRDVAAPLHVLDLDCTPLQKLCGTMNNLSSVKHVTIYVPNNKLSKGENTPFILLNWLIELANIESLAVSLHTLKVLSLVPDLFNAEFSSLYNLKSLKVTYLPSSSIAKEVVDFLLQNAPLAKVTSYLD</sequence>
<feature type="domain" description="F-box" evidence="1">
    <location>
        <begin position="18"/>
        <end position="56"/>
    </location>
</feature>
<dbReference type="PANTHER" id="PTHR34223">
    <property type="entry name" value="OS11G0201299 PROTEIN"/>
    <property type="match status" value="1"/>
</dbReference>
<dbReference type="PANTHER" id="PTHR34223:SF51">
    <property type="entry name" value="OS06G0556300 PROTEIN"/>
    <property type="match status" value="1"/>
</dbReference>
<reference evidence="2 3" key="1">
    <citation type="journal article" date="2014" name="Am. J. Bot.">
        <title>Genome assembly and annotation for red clover (Trifolium pratense; Fabaceae).</title>
        <authorList>
            <person name="Istvanek J."/>
            <person name="Jaros M."/>
            <person name="Krenek A."/>
            <person name="Repkova J."/>
        </authorList>
    </citation>
    <scope>NUCLEOTIDE SEQUENCE [LARGE SCALE GENOMIC DNA]</scope>
    <source>
        <strain evidence="3">cv. Tatra</strain>
        <tissue evidence="2">Young leaves</tissue>
    </source>
</reference>
<dbReference type="SUPFAM" id="SSF81383">
    <property type="entry name" value="F-box domain"/>
    <property type="match status" value="1"/>
</dbReference>
<accession>A0A2K3N0Q7</accession>
<reference evidence="2 3" key="2">
    <citation type="journal article" date="2017" name="Front. Plant Sci.">
        <title>Gene Classification and Mining of Molecular Markers Useful in Red Clover (Trifolium pratense) Breeding.</title>
        <authorList>
            <person name="Istvanek J."/>
            <person name="Dluhosova J."/>
            <person name="Dluhos P."/>
            <person name="Patkova L."/>
            <person name="Nedelnik J."/>
            <person name="Repkova J."/>
        </authorList>
    </citation>
    <scope>NUCLEOTIDE SEQUENCE [LARGE SCALE GENOMIC DNA]</scope>
    <source>
        <strain evidence="3">cv. Tatra</strain>
        <tissue evidence="2">Young leaves</tissue>
    </source>
</reference>
<evidence type="ECO:0000313" key="3">
    <source>
        <dbReference type="Proteomes" id="UP000236291"/>
    </source>
</evidence>
<evidence type="ECO:0000259" key="1">
    <source>
        <dbReference type="Pfam" id="PF00646"/>
    </source>
</evidence>
<organism evidence="2 3">
    <name type="scientific">Trifolium pratense</name>
    <name type="common">Red clover</name>
    <dbReference type="NCBI Taxonomy" id="57577"/>
    <lineage>
        <taxon>Eukaryota</taxon>
        <taxon>Viridiplantae</taxon>
        <taxon>Streptophyta</taxon>
        <taxon>Embryophyta</taxon>
        <taxon>Tracheophyta</taxon>
        <taxon>Spermatophyta</taxon>
        <taxon>Magnoliopsida</taxon>
        <taxon>eudicotyledons</taxon>
        <taxon>Gunneridae</taxon>
        <taxon>Pentapetalae</taxon>
        <taxon>rosids</taxon>
        <taxon>fabids</taxon>
        <taxon>Fabales</taxon>
        <taxon>Fabaceae</taxon>
        <taxon>Papilionoideae</taxon>
        <taxon>50 kb inversion clade</taxon>
        <taxon>NPAAA clade</taxon>
        <taxon>Hologalegina</taxon>
        <taxon>IRL clade</taxon>
        <taxon>Trifolieae</taxon>
        <taxon>Trifolium</taxon>
    </lineage>
</organism>
<dbReference type="Pfam" id="PF00646">
    <property type="entry name" value="F-box"/>
    <property type="match status" value="1"/>
</dbReference>
<dbReference type="EMBL" id="ASHM01014698">
    <property type="protein sequence ID" value="PNX96630.1"/>
    <property type="molecule type" value="Genomic_DNA"/>
</dbReference>
<name>A0A2K3N0Q7_TRIPR</name>
<proteinExistence type="predicted"/>
<gene>
    <name evidence="2" type="ORF">L195_g019840</name>
</gene>
<dbReference type="InterPro" id="IPR001810">
    <property type="entry name" value="F-box_dom"/>
</dbReference>
<dbReference type="STRING" id="57577.A0A2K3N0Q7"/>
<protein>
    <submittedName>
        <fullName evidence="2">F-box/LRR-repeat protein</fullName>
    </submittedName>
</protein>
<comment type="caution">
    <text evidence="2">The sequence shown here is derived from an EMBL/GenBank/DDBJ whole genome shotgun (WGS) entry which is preliminary data.</text>
</comment>
<dbReference type="InterPro" id="IPR036047">
    <property type="entry name" value="F-box-like_dom_sf"/>
</dbReference>